<evidence type="ECO:0000256" key="4">
    <source>
        <dbReference type="SAM" id="MobiDB-lite"/>
    </source>
</evidence>
<dbReference type="InterPro" id="IPR000225">
    <property type="entry name" value="Armadillo"/>
</dbReference>
<sequence>MEVGEWTQLECKGELPPARFRHSAILWGDELVIFGGQGKLASGYMGDLWSLDLKTQIWKQLKPKGHPPTPRNGHSAILWNQVMILFGGLDGGGRWLSDTFHLDLRSSEWSKKTPPGEVPGGRGSHSAVLWGDAMVIFGGTDGGKCFNDTWTWSLRSEEWQQVVPKGKLPPERCAHSAVLCKERMAIFGGSGSGYTFLNDVWLLSLETTRWECLSPSTGHVPEERCGHCAVMCDDHMVIFGGGGRGKRHFETCTLQISTGAWTLHQDKADPPPGYWWHRAVLWKDNLVTFGGLDASHNAQQGTWRRKCIAKSTEAIPATATAAATSPASPLASPLRRGTVLGREALPPTPRQDTEISAAVRGVDVSEVFEACAAMAALPENVWVQIGGCIKLSHCVGHDTIAADALKLVVAALMTHRTNPQVQDWASQALAALCSGMDSACCARKEQAMAEGALEALVKSAQSKEVNVKRSAIGALGNLCCGGDVGRTQRVMRALEAQALEILRQTLKTDDSSRSISWMRSSRCNLVDPEMNWDCPSLAPGFCMCLLCFLVGGFSIGGGTTKIQRHPSTVQGKSSLTPPATQTTRNKLDASTVPTTCYEKDLKEANIGNNLLLPVRGISPDRHVISPVAARTIRKVFAALAQLMEAAPEEVSSGETLELVEKAMAARHDNLEIQQVGRHIQQVAVPRDCAKEKPSYWSGQATDASGWNLCPVTEETTLNALRKMFLVDRPKELGKGKDTEKYRESQLI</sequence>
<evidence type="ECO:0000256" key="3">
    <source>
        <dbReference type="PROSITE-ProRule" id="PRU00259"/>
    </source>
</evidence>
<dbReference type="Gene3D" id="2.120.10.80">
    <property type="entry name" value="Kelch-type beta propeller"/>
    <property type="match status" value="2"/>
</dbReference>
<dbReference type="Proteomes" id="UP001642484">
    <property type="component" value="Unassembled WGS sequence"/>
</dbReference>
<dbReference type="PANTHER" id="PTHR46647">
    <property type="entry name" value="RAB9 EFFECTOR PROTEIN WITH KELCH MOTIFS"/>
    <property type="match status" value="1"/>
</dbReference>
<keyword evidence="6" id="KW-1185">Reference proteome</keyword>
<dbReference type="InterPro" id="IPR015915">
    <property type="entry name" value="Kelch-typ_b-propeller"/>
</dbReference>
<dbReference type="PANTHER" id="PTHR46647:SF1">
    <property type="entry name" value="RAB9 EFFECTOR PROTEIN WITH KELCH MOTIFS"/>
    <property type="match status" value="1"/>
</dbReference>
<proteinExistence type="predicted"/>
<dbReference type="InterPro" id="IPR016024">
    <property type="entry name" value="ARM-type_fold"/>
</dbReference>
<protein>
    <submittedName>
        <fullName evidence="5">Uncharacterized protein</fullName>
    </submittedName>
</protein>
<dbReference type="EMBL" id="CAXAMN010026459">
    <property type="protein sequence ID" value="CAK9103052.1"/>
    <property type="molecule type" value="Genomic_DNA"/>
</dbReference>
<evidence type="ECO:0000256" key="2">
    <source>
        <dbReference type="ARBA" id="ARBA00022737"/>
    </source>
</evidence>
<evidence type="ECO:0000313" key="5">
    <source>
        <dbReference type="EMBL" id="CAK9103052.1"/>
    </source>
</evidence>
<accession>A0ABP0RR47</accession>
<feature type="non-terminal residue" evidence="5">
    <location>
        <position position="747"/>
    </location>
</feature>
<feature type="repeat" description="ARM" evidence="3">
    <location>
        <begin position="451"/>
        <end position="478"/>
    </location>
</feature>
<gene>
    <name evidence="5" type="ORF">CCMP2556_LOCUS48437</name>
</gene>
<dbReference type="PROSITE" id="PS50176">
    <property type="entry name" value="ARM_REPEAT"/>
    <property type="match status" value="1"/>
</dbReference>
<keyword evidence="2" id="KW-0677">Repeat</keyword>
<organism evidence="5 6">
    <name type="scientific">Durusdinium trenchii</name>
    <dbReference type="NCBI Taxonomy" id="1381693"/>
    <lineage>
        <taxon>Eukaryota</taxon>
        <taxon>Sar</taxon>
        <taxon>Alveolata</taxon>
        <taxon>Dinophyceae</taxon>
        <taxon>Suessiales</taxon>
        <taxon>Symbiodiniaceae</taxon>
        <taxon>Durusdinium</taxon>
    </lineage>
</organism>
<keyword evidence="1" id="KW-0880">Kelch repeat</keyword>
<dbReference type="Pfam" id="PF24681">
    <property type="entry name" value="Kelch_KLHDC2_KLHL20_DRC7"/>
    <property type="match status" value="1"/>
</dbReference>
<name>A0ABP0RR47_9DINO</name>
<comment type="caution">
    <text evidence="5">The sequence shown here is derived from an EMBL/GenBank/DDBJ whole genome shotgun (WGS) entry which is preliminary data.</text>
</comment>
<dbReference type="InterPro" id="IPR052124">
    <property type="entry name" value="Rab9_kelch_effector"/>
</dbReference>
<dbReference type="SUPFAM" id="SSF117281">
    <property type="entry name" value="Kelch motif"/>
    <property type="match status" value="1"/>
</dbReference>
<dbReference type="Gene3D" id="1.25.10.10">
    <property type="entry name" value="Leucine-rich Repeat Variant"/>
    <property type="match status" value="1"/>
</dbReference>
<feature type="region of interest" description="Disordered" evidence="4">
    <location>
        <begin position="564"/>
        <end position="585"/>
    </location>
</feature>
<evidence type="ECO:0000256" key="1">
    <source>
        <dbReference type="ARBA" id="ARBA00022441"/>
    </source>
</evidence>
<feature type="compositionally biased region" description="Polar residues" evidence="4">
    <location>
        <begin position="565"/>
        <end position="584"/>
    </location>
</feature>
<reference evidence="5 6" key="1">
    <citation type="submission" date="2024-02" db="EMBL/GenBank/DDBJ databases">
        <authorList>
            <person name="Chen Y."/>
            <person name="Shah S."/>
            <person name="Dougan E. K."/>
            <person name="Thang M."/>
            <person name="Chan C."/>
        </authorList>
    </citation>
    <scope>NUCLEOTIDE SEQUENCE [LARGE SCALE GENOMIC DNA]</scope>
</reference>
<dbReference type="SUPFAM" id="SSF48371">
    <property type="entry name" value="ARM repeat"/>
    <property type="match status" value="1"/>
</dbReference>
<evidence type="ECO:0000313" key="6">
    <source>
        <dbReference type="Proteomes" id="UP001642484"/>
    </source>
</evidence>
<dbReference type="InterPro" id="IPR011989">
    <property type="entry name" value="ARM-like"/>
</dbReference>